<protein>
    <submittedName>
        <fullName evidence="1">NAD-P-binding protein</fullName>
    </submittedName>
</protein>
<proteinExistence type="predicted"/>
<accession>A0ACB8RX98</accession>
<evidence type="ECO:0000313" key="1">
    <source>
        <dbReference type="EMBL" id="KAI0048595.1"/>
    </source>
</evidence>
<keyword evidence="2" id="KW-1185">Reference proteome</keyword>
<organism evidence="1 2">
    <name type="scientific">Auriscalpium vulgare</name>
    <dbReference type="NCBI Taxonomy" id="40419"/>
    <lineage>
        <taxon>Eukaryota</taxon>
        <taxon>Fungi</taxon>
        <taxon>Dikarya</taxon>
        <taxon>Basidiomycota</taxon>
        <taxon>Agaricomycotina</taxon>
        <taxon>Agaricomycetes</taxon>
        <taxon>Russulales</taxon>
        <taxon>Auriscalpiaceae</taxon>
        <taxon>Auriscalpium</taxon>
    </lineage>
</organism>
<evidence type="ECO:0000313" key="2">
    <source>
        <dbReference type="Proteomes" id="UP000814033"/>
    </source>
</evidence>
<dbReference type="EMBL" id="MU275884">
    <property type="protein sequence ID" value="KAI0048595.1"/>
    <property type="molecule type" value="Genomic_DNA"/>
</dbReference>
<comment type="caution">
    <text evidence="1">The sequence shown here is derived from an EMBL/GenBank/DDBJ whole genome shotgun (WGS) entry which is preliminary data.</text>
</comment>
<reference evidence="1" key="2">
    <citation type="journal article" date="2022" name="New Phytol.">
        <title>Evolutionary transition to the ectomycorrhizal habit in the genomes of a hyperdiverse lineage of mushroom-forming fungi.</title>
        <authorList>
            <person name="Looney B."/>
            <person name="Miyauchi S."/>
            <person name="Morin E."/>
            <person name="Drula E."/>
            <person name="Courty P.E."/>
            <person name="Kohler A."/>
            <person name="Kuo A."/>
            <person name="LaButti K."/>
            <person name="Pangilinan J."/>
            <person name="Lipzen A."/>
            <person name="Riley R."/>
            <person name="Andreopoulos W."/>
            <person name="He G."/>
            <person name="Johnson J."/>
            <person name="Nolan M."/>
            <person name="Tritt A."/>
            <person name="Barry K.W."/>
            <person name="Grigoriev I.V."/>
            <person name="Nagy L.G."/>
            <person name="Hibbett D."/>
            <person name="Henrissat B."/>
            <person name="Matheny P.B."/>
            <person name="Labbe J."/>
            <person name="Martin F.M."/>
        </authorList>
    </citation>
    <scope>NUCLEOTIDE SEQUENCE</scope>
    <source>
        <strain evidence="1">FP105234-sp</strain>
    </source>
</reference>
<gene>
    <name evidence="1" type="ORF">FA95DRAFT_1517208</name>
</gene>
<sequence length="426" mass="45856">MADILVLGATGYCGRLIARYFLEHPERASFTLALAARSRAKLEASGLKLDAETRFFEVDLGDFDALEAAVKQVKVVVNAVGPYWGTGTPVVRACARNGVHYVDITGETAWIYTIIHQYDHLASKTHALIIPSCGFDSIPSDAAAFLANRTLKRARGIGAGLALSSSAVEVQSGVAGGTLATAISAIEEVPPNLRGLAFRAWSLSPVVGRIIKRHRLLYTLPSPSPALPASYGSFHFMAPINRAIVERTWGLHELAAGYAQGPKALTYGPQFVYEEFLSTRSAISGFLLTFAFVFVSRCLSAFKPLRWIFQRVGTQPGQGPPEDNHTKGFFRYTNVSVSDETPPTYIKTVVGGTGSGGTWLTAIMCAESALAILLQKAELPALAQEGGVLTPMSGLGGIVLERLEKTGLFEFNSEIMDGEAETRKNR</sequence>
<dbReference type="Proteomes" id="UP000814033">
    <property type="component" value="Unassembled WGS sequence"/>
</dbReference>
<reference evidence="1" key="1">
    <citation type="submission" date="2021-02" db="EMBL/GenBank/DDBJ databases">
        <authorList>
            <consortium name="DOE Joint Genome Institute"/>
            <person name="Ahrendt S."/>
            <person name="Looney B.P."/>
            <person name="Miyauchi S."/>
            <person name="Morin E."/>
            <person name="Drula E."/>
            <person name="Courty P.E."/>
            <person name="Chicoki N."/>
            <person name="Fauchery L."/>
            <person name="Kohler A."/>
            <person name="Kuo A."/>
            <person name="Labutti K."/>
            <person name="Pangilinan J."/>
            <person name="Lipzen A."/>
            <person name="Riley R."/>
            <person name="Andreopoulos W."/>
            <person name="He G."/>
            <person name="Johnson J."/>
            <person name="Barry K.W."/>
            <person name="Grigoriev I.V."/>
            <person name="Nagy L."/>
            <person name="Hibbett D."/>
            <person name="Henrissat B."/>
            <person name="Matheny P.B."/>
            <person name="Labbe J."/>
            <person name="Martin F."/>
        </authorList>
    </citation>
    <scope>NUCLEOTIDE SEQUENCE</scope>
    <source>
        <strain evidence="1">FP105234-sp</strain>
    </source>
</reference>
<name>A0ACB8RX98_9AGAM</name>